<feature type="transmembrane region" description="Helical" evidence="7">
    <location>
        <begin position="296"/>
        <end position="315"/>
    </location>
</feature>
<keyword evidence="5 7" id="KW-0472">Membrane</keyword>
<evidence type="ECO:0000313" key="9">
    <source>
        <dbReference type="Proteomes" id="UP001472866"/>
    </source>
</evidence>
<gene>
    <name evidence="8" type="ORF">HKI87_15g81240</name>
</gene>
<evidence type="ECO:0000256" key="7">
    <source>
        <dbReference type="SAM" id="Phobius"/>
    </source>
</evidence>
<dbReference type="InterPro" id="IPR049941">
    <property type="entry name" value="LPLAT_7/PORCN-like"/>
</dbReference>
<dbReference type="PANTHER" id="PTHR13906">
    <property type="entry name" value="PORCUPINE"/>
    <property type="match status" value="1"/>
</dbReference>
<accession>A0AAX4PKW5</accession>
<feature type="transmembrane region" description="Helical" evidence="7">
    <location>
        <begin position="228"/>
        <end position="247"/>
    </location>
</feature>
<dbReference type="GO" id="GO:0030258">
    <property type="term" value="P:lipid modification"/>
    <property type="evidence" value="ECO:0007669"/>
    <property type="project" value="TreeGrafter"/>
</dbReference>
<keyword evidence="3 7" id="KW-0812">Transmembrane</keyword>
<organism evidence="8 9">
    <name type="scientific">Chloropicon roscoffensis</name>
    <dbReference type="NCBI Taxonomy" id="1461544"/>
    <lineage>
        <taxon>Eukaryota</taxon>
        <taxon>Viridiplantae</taxon>
        <taxon>Chlorophyta</taxon>
        <taxon>Chloropicophyceae</taxon>
        <taxon>Chloropicales</taxon>
        <taxon>Chloropicaceae</taxon>
        <taxon>Chloropicon</taxon>
    </lineage>
</organism>
<dbReference type="GO" id="GO:0008654">
    <property type="term" value="P:phospholipid biosynthetic process"/>
    <property type="evidence" value="ECO:0007669"/>
    <property type="project" value="TreeGrafter"/>
</dbReference>
<keyword evidence="6 8" id="KW-0012">Acyltransferase</keyword>
<evidence type="ECO:0000256" key="1">
    <source>
        <dbReference type="ARBA" id="ARBA00004141"/>
    </source>
</evidence>
<dbReference type="EMBL" id="CP151515">
    <property type="protein sequence ID" value="WZN66557.1"/>
    <property type="molecule type" value="Genomic_DNA"/>
</dbReference>
<dbReference type="AlphaFoldDB" id="A0AAX4PKW5"/>
<evidence type="ECO:0000256" key="4">
    <source>
        <dbReference type="ARBA" id="ARBA00022989"/>
    </source>
</evidence>
<dbReference type="Proteomes" id="UP001472866">
    <property type="component" value="Chromosome 15"/>
</dbReference>
<evidence type="ECO:0000313" key="8">
    <source>
        <dbReference type="EMBL" id="WZN66557.1"/>
    </source>
</evidence>
<dbReference type="Pfam" id="PF03062">
    <property type="entry name" value="MBOAT"/>
    <property type="match status" value="1"/>
</dbReference>
<comment type="subcellular location">
    <subcellularLocation>
        <location evidence="1">Membrane</location>
        <topology evidence="1">Multi-pass membrane protein</topology>
    </subcellularLocation>
</comment>
<keyword evidence="4 7" id="KW-1133">Transmembrane helix</keyword>
<evidence type="ECO:0000256" key="3">
    <source>
        <dbReference type="ARBA" id="ARBA00022692"/>
    </source>
</evidence>
<dbReference type="GO" id="GO:0019432">
    <property type="term" value="P:triglyceride biosynthetic process"/>
    <property type="evidence" value="ECO:0007669"/>
    <property type="project" value="TreeGrafter"/>
</dbReference>
<evidence type="ECO:0000256" key="6">
    <source>
        <dbReference type="ARBA" id="ARBA00023315"/>
    </source>
</evidence>
<evidence type="ECO:0000256" key="5">
    <source>
        <dbReference type="ARBA" id="ARBA00023136"/>
    </source>
</evidence>
<reference evidence="8 9" key="1">
    <citation type="submission" date="2024-03" db="EMBL/GenBank/DDBJ databases">
        <title>Complete genome sequence of the green alga Chloropicon roscoffensis RCC1871.</title>
        <authorList>
            <person name="Lemieux C."/>
            <person name="Pombert J.-F."/>
            <person name="Otis C."/>
            <person name="Turmel M."/>
        </authorList>
    </citation>
    <scope>NUCLEOTIDE SEQUENCE [LARGE SCALE GENOMIC DNA]</scope>
    <source>
        <strain evidence="8 9">RCC1871</strain>
    </source>
</reference>
<dbReference type="GO" id="GO:0005783">
    <property type="term" value="C:endoplasmic reticulum"/>
    <property type="evidence" value="ECO:0007669"/>
    <property type="project" value="TreeGrafter"/>
</dbReference>
<protein>
    <submittedName>
        <fullName evidence="8">Lysophospholipid acyltransferase</fullName>
    </submittedName>
</protein>
<evidence type="ECO:0000256" key="2">
    <source>
        <dbReference type="ARBA" id="ARBA00022679"/>
    </source>
</evidence>
<sequence length="336" mass="37851">MLVLKLISISMDYQDGMTGKKSKHAVSELPSILEYCGYLGGMNGIMVGPHFYYDDYTRYASGTGEYANLGTQKFPRRALPALKALGTGILCAGLFAFATKTVPRSAIIFSKEDMSFFKRFTLSFLANMGYRSRFYFAWHLSESAYILSGFGFDGYEEDGKTATWTKAINAPIADIELNPSAASVVTRWNCHTGQWLRTYVYERVGGRGFWPVLVTQIISGVWHGMTTGYVLFFFNSAILIHCSRVIYRIQKEYLPKKYLAVSNEVHRVHTLFNLNYVAGSYAAGNVYKCLGWFASLYYLGHIEMLTIILVGTIFFPRKHPKRKAAAPASQDEKKKA</sequence>
<name>A0AAX4PKW5_9CHLO</name>
<dbReference type="GO" id="GO:0016746">
    <property type="term" value="F:acyltransferase activity"/>
    <property type="evidence" value="ECO:0007669"/>
    <property type="project" value="UniProtKB-KW"/>
</dbReference>
<proteinExistence type="predicted"/>
<dbReference type="GO" id="GO:0016020">
    <property type="term" value="C:membrane"/>
    <property type="evidence" value="ECO:0007669"/>
    <property type="project" value="UniProtKB-SubCell"/>
</dbReference>
<dbReference type="PANTHER" id="PTHR13906:SF4">
    <property type="entry name" value="LYSOPHOSPHOLIPID ACYLTRANSFERASE 6"/>
    <property type="match status" value="1"/>
</dbReference>
<dbReference type="InterPro" id="IPR004299">
    <property type="entry name" value="MBOAT_fam"/>
</dbReference>
<keyword evidence="2" id="KW-0808">Transferase</keyword>
<keyword evidence="9" id="KW-1185">Reference proteome</keyword>